<organism evidence="1 2">
    <name type="scientific">Rangifer tarandus platyrhynchus</name>
    <name type="common">Svalbard reindeer</name>
    <dbReference type="NCBI Taxonomy" id="3082113"/>
    <lineage>
        <taxon>Eukaryota</taxon>
        <taxon>Metazoa</taxon>
        <taxon>Chordata</taxon>
        <taxon>Craniata</taxon>
        <taxon>Vertebrata</taxon>
        <taxon>Euteleostomi</taxon>
        <taxon>Mammalia</taxon>
        <taxon>Eutheria</taxon>
        <taxon>Laurasiatheria</taxon>
        <taxon>Artiodactyla</taxon>
        <taxon>Ruminantia</taxon>
        <taxon>Pecora</taxon>
        <taxon>Cervidae</taxon>
        <taxon>Odocoileinae</taxon>
        <taxon>Rangifer</taxon>
    </lineage>
</organism>
<dbReference type="EMBL" id="OX459959">
    <property type="protein sequence ID" value="CAI9164808.1"/>
    <property type="molecule type" value="Genomic_DNA"/>
</dbReference>
<gene>
    <name evidence="1" type="ORF">MRATA1EN1_LOCUS13770</name>
</gene>
<dbReference type="Proteomes" id="UP001176941">
    <property type="component" value="Chromosome 23"/>
</dbReference>
<name>A0ABN8YWK5_RANTA</name>
<accession>A0ABN8YWK5</accession>
<protein>
    <submittedName>
        <fullName evidence="1">Uncharacterized protein</fullName>
    </submittedName>
</protein>
<evidence type="ECO:0000313" key="2">
    <source>
        <dbReference type="Proteomes" id="UP001176941"/>
    </source>
</evidence>
<evidence type="ECO:0000313" key="1">
    <source>
        <dbReference type="EMBL" id="CAI9164808.1"/>
    </source>
</evidence>
<keyword evidence="2" id="KW-1185">Reference proteome</keyword>
<reference evidence="1" key="1">
    <citation type="submission" date="2023-04" db="EMBL/GenBank/DDBJ databases">
        <authorList>
            <consortium name="ELIXIR-Norway"/>
        </authorList>
    </citation>
    <scope>NUCLEOTIDE SEQUENCE [LARGE SCALE GENOMIC DNA]</scope>
</reference>
<sequence length="102" mass="11030">MILEPIPLDPPLYPFLTLNPIPKNAKREAIKFIQRQRGASVGPGRPCSISDSWGRPSGLAPCCGELERSPVSAGALEADFCSRLVGWGDKTELTDTTPAEYC</sequence>
<proteinExistence type="predicted"/>